<protein>
    <submittedName>
        <fullName evidence="1">Uncharacterized protein</fullName>
    </submittedName>
</protein>
<dbReference type="EMBL" id="QUTI01015874">
    <property type="protein sequence ID" value="RLO11431.1"/>
    <property type="molecule type" value="Genomic_DNA"/>
</dbReference>
<feature type="non-terminal residue" evidence="1">
    <location>
        <position position="90"/>
    </location>
</feature>
<reference evidence="1 2" key="1">
    <citation type="journal article" date="2018" name="J. Invertebr. Pathol.">
        <title>New genotyping method for the causative agent of crayfish plague (Aphanomyces astaci) based on whole genome data.</title>
        <authorList>
            <person name="Minardi D."/>
            <person name="Studholme D.J."/>
            <person name="van der Giezen M."/>
            <person name="Pretto T."/>
            <person name="Oidtmann B."/>
        </authorList>
    </citation>
    <scope>NUCLEOTIDE SEQUENCE [LARGE SCALE GENOMIC DNA]</scope>
    <source>
        <strain evidence="1 2">KB13</strain>
    </source>
</reference>
<dbReference type="Proteomes" id="UP000275652">
    <property type="component" value="Unassembled WGS sequence"/>
</dbReference>
<sequence length="90" mass="9923">MRPGKGSSKTKISFWDAKKMLEKLGVQFDHARTVTKSTQDTLLVVRLYFFTAHAFNDAYSVVSGQPNNTVFAQGNAVEIQIATVVNDNAT</sequence>
<name>A0A9X8E968_APHAT</name>
<gene>
    <name evidence="1" type="ORF">DYB28_005673</name>
</gene>
<evidence type="ECO:0000313" key="2">
    <source>
        <dbReference type="Proteomes" id="UP000275652"/>
    </source>
</evidence>
<organism evidence="1 2">
    <name type="scientific">Aphanomyces astaci</name>
    <name type="common">Crayfish plague agent</name>
    <dbReference type="NCBI Taxonomy" id="112090"/>
    <lineage>
        <taxon>Eukaryota</taxon>
        <taxon>Sar</taxon>
        <taxon>Stramenopiles</taxon>
        <taxon>Oomycota</taxon>
        <taxon>Saprolegniomycetes</taxon>
        <taxon>Saprolegniales</taxon>
        <taxon>Verrucalvaceae</taxon>
        <taxon>Aphanomyces</taxon>
    </lineage>
</organism>
<evidence type="ECO:0000313" key="1">
    <source>
        <dbReference type="EMBL" id="RLO11431.1"/>
    </source>
</evidence>
<proteinExistence type="predicted"/>
<comment type="caution">
    <text evidence="1">The sequence shown here is derived from an EMBL/GenBank/DDBJ whole genome shotgun (WGS) entry which is preliminary data.</text>
</comment>
<accession>A0A9X8E968</accession>
<dbReference type="AlphaFoldDB" id="A0A9X8E968"/>